<reference evidence="1" key="1">
    <citation type="submission" date="2021-04" db="EMBL/GenBank/DDBJ databases">
        <title>Genome sequence of Woronichinia naegeliana from Washington state freshwater lake bloom.</title>
        <authorList>
            <person name="Dreher T.W."/>
        </authorList>
    </citation>
    <scope>NUCLEOTIDE SEQUENCE</scope>
    <source>
        <strain evidence="1">WA131</strain>
    </source>
</reference>
<dbReference type="Proteomes" id="UP001065613">
    <property type="component" value="Chromosome"/>
</dbReference>
<dbReference type="AlphaFoldDB" id="A0A977KUP8"/>
<protein>
    <submittedName>
        <fullName evidence="1">Uncharacterized protein</fullName>
    </submittedName>
</protein>
<dbReference type="EMBL" id="CP073041">
    <property type="protein sequence ID" value="UXE60257.1"/>
    <property type="molecule type" value="Genomic_DNA"/>
</dbReference>
<proteinExistence type="predicted"/>
<evidence type="ECO:0000313" key="1">
    <source>
        <dbReference type="EMBL" id="UXE60257.1"/>
    </source>
</evidence>
<accession>A0A977KUP8</accession>
<sequence>MTHFINHPKFKHFLGQIRKSIDNLTIPPKRRILGVACGTMFMAVGLDQFFADQTPLARSLFFPDFSGDDNVPEVPSHFEDTVDKDGSPVGRLLTEREREKILLILGESPRRKSSFVPGPQPPLMILHDTAGQLSREELLNRRQYTRSPLGDGIAVYVPREGKPIITRPEFFTSYRPTATAYEKGLDFMSESDRNRQLRQVWNAASPKARQKAIQQVIASLKERPPDLANRTALWFNAASDSAFDAYLADHPHQVDGGKTTAIWAIAGLCSQVLSQEQQAKQWAASPQTVKPLINACRRVNPLLQANRTRLASSVNVEIVQMEGSDCFVNDAEVNAFNAIADDAHKLSSGRAIPLETLSRRAYTENQYESLARLYLKIALEAGRFPQMVTHYWLDQGNGKIIGTHCDPRGLKVTELYQKIGRYLNHPEGILYGLKPSYGRSPEKGHNVWWADRIMGDMAPPTETAQISGSP</sequence>
<gene>
    <name evidence="1" type="ORF">KA717_32315</name>
</gene>
<dbReference type="KEGG" id="wna:KA717_32315"/>
<name>A0A977KUP8_9CYAN</name>
<organism evidence="1">
    <name type="scientific">Woronichinia naegeliana WA131</name>
    <dbReference type="NCBI Taxonomy" id="2824559"/>
    <lineage>
        <taxon>Bacteria</taxon>
        <taxon>Bacillati</taxon>
        <taxon>Cyanobacteriota</taxon>
        <taxon>Cyanophyceae</taxon>
        <taxon>Synechococcales</taxon>
        <taxon>Coelosphaeriaceae</taxon>
        <taxon>Woronichinia</taxon>
    </lineage>
</organism>